<protein>
    <submittedName>
        <fullName evidence="1">Uncharacterized protein</fullName>
    </submittedName>
</protein>
<evidence type="ECO:0000313" key="1">
    <source>
        <dbReference type="EMBL" id="ORX11090.1"/>
    </source>
</evidence>
<dbReference type="AlphaFoldDB" id="A0A1X2EXU9"/>
<evidence type="ECO:0000313" key="2">
    <source>
        <dbReference type="Proteomes" id="UP000193964"/>
    </source>
</evidence>
<dbReference type="Proteomes" id="UP000193964">
    <property type="component" value="Unassembled WGS sequence"/>
</dbReference>
<dbReference type="EMBL" id="LQQA01000031">
    <property type="protein sequence ID" value="ORX11090.1"/>
    <property type="molecule type" value="Genomic_DNA"/>
</dbReference>
<sequence>MPDLGEIVWIVDMNLQSLDRVAPWVIDLNVGALVEARQAAGITRPTTAMLHQIAWTLGAGSLVERFGGTPGGRTAADAAFEAGHNVLVFPGGDVDDHRVDRHCRGRRVAGDAQRRSGR</sequence>
<organism evidence="1 2">
    <name type="scientific">Mycolicibacterium wolinskyi</name>
    <dbReference type="NCBI Taxonomy" id="59750"/>
    <lineage>
        <taxon>Bacteria</taxon>
        <taxon>Bacillati</taxon>
        <taxon>Actinomycetota</taxon>
        <taxon>Actinomycetes</taxon>
        <taxon>Mycobacteriales</taxon>
        <taxon>Mycobacteriaceae</taxon>
        <taxon>Mycolicibacterium</taxon>
    </lineage>
</organism>
<dbReference type="RefSeq" id="WP_165766067.1">
    <property type="nucleotide sequence ID" value="NZ_JACKUA010000017.1"/>
</dbReference>
<comment type="caution">
    <text evidence="1">The sequence shown here is derived from an EMBL/GenBank/DDBJ whole genome shotgun (WGS) entry which is preliminary data.</text>
</comment>
<gene>
    <name evidence="1" type="ORF">AWC31_02855</name>
</gene>
<proteinExistence type="predicted"/>
<name>A0A1X2EXU9_9MYCO</name>
<accession>A0A1X2EXU9</accession>
<reference evidence="1 2" key="1">
    <citation type="submission" date="2016-01" db="EMBL/GenBank/DDBJ databases">
        <title>The new phylogeny of the genus Mycobacterium.</title>
        <authorList>
            <person name="Tarcisio F."/>
            <person name="Conor M."/>
            <person name="Antonella G."/>
            <person name="Elisabetta G."/>
            <person name="Giulia F.S."/>
            <person name="Sara T."/>
            <person name="Anna F."/>
            <person name="Clotilde B."/>
            <person name="Roberto B."/>
            <person name="Veronica D.S."/>
            <person name="Fabio R."/>
            <person name="Monica P."/>
            <person name="Olivier J."/>
            <person name="Enrico T."/>
            <person name="Nicola S."/>
        </authorList>
    </citation>
    <scope>NUCLEOTIDE SEQUENCE [LARGE SCALE GENOMIC DNA]</scope>
    <source>
        <strain evidence="1 2">ATCC 700010</strain>
    </source>
</reference>